<dbReference type="Gene3D" id="1.10.10.60">
    <property type="entry name" value="Homeodomain-like"/>
    <property type="match status" value="2"/>
</dbReference>
<keyword evidence="3" id="KW-0804">Transcription</keyword>
<feature type="domain" description="HTH araC/xylS-type" evidence="4">
    <location>
        <begin position="179"/>
        <end position="276"/>
    </location>
</feature>
<dbReference type="Pfam" id="PF02311">
    <property type="entry name" value="AraC_binding"/>
    <property type="match status" value="1"/>
</dbReference>
<protein>
    <submittedName>
        <fullName evidence="5">AraC family transcriptional regulator</fullName>
    </submittedName>
</protein>
<dbReference type="Pfam" id="PF12833">
    <property type="entry name" value="HTH_18"/>
    <property type="match status" value="1"/>
</dbReference>
<dbReference type="EMBL" id="BAAARW010000005">
    <property type="protein sequence ID" value="GAA2407825.1"/>
    <property type="molecule type" value="Genomic_DNA"/>
</dbReference>
<dbReference type="InterPro" id="IPR009057">
    <property type="entry name" value="Homeodomain-like_sf"/>
</dbReference>
<proteinExistence type="predicted"/>
<gene>
    <name evidence="5" type="ORF">GCM10010191_15360</name>
</gene>
<keyword evidence="6" id="KW-1185">Reference proteome</keyword>
<dbReference type="SUPFAM" id="SSF51215">
    <property type="entry name" value="Regulatory protein AraC"/>
    <property type="match status" value="1"/>
</dbReference>
<dbReference type="PROSITE" id="PS01124">
    <property type="entry name" value="HTH_ARAC_FAMILY_2"/>
    <property type="match status" value="1"/>
</dbReference>
<evidence type="ECO:0000256" key="2">
    <source>
        <dbReference type="ARBA" id="ARBA00023125"/>
    </source>
</evidence>
<dbReference type="PANTHER" id="PTHR46796">
    <property type="entry name" value="HTH-TYPE TRANSCRIPTIONAL ACTIVATOR RHAS-RELATED"/>
    <property type="match status" value="1"/>
</dbReference>
<dbReference type="InterPro" id="IPR018060">
    <property type="entry name" value="HTH_AraC"/>
</dbReference>
<dbReference type="PANTHER" id="PTHR46796:SF2">
    <property type="entry name" value="TRANSCRIPTIONAL REGULATORY PROTEIN"/>
    <property type="match status" value="1"/>
</dbReference>
<dbReference type="InterPro" id="IPR037923">
    <property type="entry name" value="HTH-like"/>
</dbReference>
<evidence type="ECO:0000256" key="3">
    <source>
        <dbReference type="ARBA" id="ARBA00023163"/>
    </source>
</evidence>
<sequence length="280" mass="29670">MTGMTGEVAHYWSNSALPGVDLLRARFVTHRFSRHAHDGYAIFLIESGVEEFEHGGSVERAGAGALGAVNPGVVHTGYAGVPEGWAYRVLYPSIEVMSGIAADLGAPAGTPFFPDPVVRDPEAARLLRAVHRSGEHGDALATSSLFRAAVAGLLRHARPRTGIGGEAGGVAERMPAAVRAAREILHADLLDPPSLEALAEAVGAGAFPLLRAFRAATGLPPHAYLNQVRVREARRLLDAGLRPAEVAARTGFADQAHLTRHFKRTVGVPPGAYREARAPW</sequence>
<accession>A0ABP5VNF8</accession>
<dbReference type="SMART" id="SM00342">
    <property type="entry name" value="HTH_ARAC"/>
    <property type="match status" value="1"/>
</dbReference>
<evidence type="ECO:0000313" key="5">
    <source>
        <dbReference type="EMBL" id="GAA2407825.1"/>
    </source>
</evidence>
<dbReference type="Proteomes" id="UP001501231">
    <property type="component" value="Unassembled WGS sequence"/>
</dbReference>
<keyword evidence="1" id="KW-0805">Transcription regulation</keyword>
<evidence type="ECO:0000259" key="4">
    <source>
        <dbReference type="PROSITE" id="PS01124"/>
    </source>
</evidence>
<organism evidence="5 6">
    <name type="scientific">Actinomadura vinacea</name>
    <dbReference type="NCBI Taxonomy" id="115336"/>
    <lineage>
        <taxon>Bacteria</taxon>
        <taxon>Bacillati</taxon>
        <taxon>Actinomycetota</taxon>
        <taxon>Actinomycetes</taxon>
        <taxon>Streptosporangiales</taxon>
        <taxon>Thermomonosporaceae</taxon>
        <taxon>Actinomadura</taxon>
    </lineage>
</organism>
<dbReference type="InterPro" id="IPR003313">
    <property type="entry name" value="AraC-bd"/>
</dbReference>
<reference evidence="6" key="1">
    <citation type="journal article" date="2019" name="Int. J. Syst. Evol. Microbiol.">
        <title>The Global Catalogue of Microorganisms (GCM) 10K type strain sequencing project: providing services to taxonomists for standard genome sequencing and annotation.</title>
        <authorList>
            <consortium name="The Broad Institute Genomics Platform"/>
            <consortium name="The Broad Institute Genome Sequencing Center for Infectious Disease"/>
            <person name="Wu L."/>
            <person name="Ma J."/>
        </authorList>
    </citation>
    <scope>NUCLEOTIDE SEQUENCE [LARGE SCALE GENOMIC DNA]</scope>
    <source>
        <strain evidence="6">JCM 3325</strain>
    </source>
</reference>
<dbReference type="InterPro" id="IPR050204">
    <property type="entry name" value="AraC_XylS_family_regulators"/>
</dbReference>
<evidence type="ECO:0000256" key="1">
    <source>
        <dbReference type="ARBA" id="ARBA00023015"/>
    </source>
</evidence>
<keyword evidence="2" id="KW-0238">DNA-binding</keyword>
<name>A0ABP5VNF8_9ACTN</name>
<evidence type="ECO:0000313" key="6">
    <source>
        <dbReference type="Proteomes" id="UP001501231"/>
    </source>
</evidence>
<dbReference type="SUPFAM" id="SSF46689">
    <property type="entry name" value="Homeodomain-like"/>
    <property type="match status" value="2"/>
</dbReference>
<comment type="caution">
    <text evidence="5">The sequence shown here is derived from an EMBL/GenBank/DDBJ whole genome shotgun (WGS) entry which is preliminary data.</text>
</comment>